<dbReference type="AlphaFoldDB" id="A0A6A4TDX6"/>
<dbReference type="EMBL" id="VEVO01000004">
    <property type="protein sequence ID" value="KAF0043375.1"/>
    <property type="molecule type" value="Genomic_DNA"/>
</dbReference>
<dbReference type="Proteomes" id="UP000438429">
    <property type="component" value="Unassembled WGS sequence"/>
</dbReference>
<protein>
    <submittedName>
        <fullName evidence="1">Uncharacterized protein</fullName>
    </submittedName>
</protein>
<evidence type="ECO:0000313" key="1">
    <source>
        <dbReference type="EMBL" id="KAF0043375.1"/>
    </source>
</evidence>
<comment type="caution">
    <text evidence="1">The sequence shown here is derived from an EMBL/GenBank/DDBJ whole genome shotgun (WGS) entry which is preliminary data.</text>
</comment>
<name>A0A6A4TDX6_SCOMX</name>
<accession>A0A6A4TDX6</accession>
<gene>
    <name evidence="1" type="ORF">F2P81_004712</name>
</gene>
<proteinExistence type="predicted"/>
<reference evidence="1 2" key="1">
    <citation type="submission" date="2019-06" db="EMBL/GenBank/DDBJ databases">
        <title>Draft genomes of female and male turbot (Scophthalmus maximus).</title>
        <authorList>
            <person name="Xu H."/>
            <person name="Xu X.-W."/>
            <person name="Shao C."/>
            <person name="Chen S."/>
        </authorList>
    </citation>
    <scope>NUCLEOTIDE SEQUENCE [LARGE SCALE GENOMIC DNA]</scope>
    <source>
        <strain evidence="1">Ysfricsl-2016a</strain>
        <tissue evidence="1">Blood</tissue>
    </source>
</reference>
<sequence>MYFWRILWKNNLQVKRLVSIHRCSTESVLMYCIFTWSASSPSEGRRLRSDNHWPLIAISGGAFFELALPH</sequence>
<evidence type="ECO:0000313" key="2">
    <source>
        <dbReference type="Proteomes" id="UP000438429"/>
    </source>
</evidence>
<organism evidence="1 2">
    <name type="scientific">Scophthalmus maximus</name>
    <name type="common">Turbot</name>
    <name type="synonym">Psetta maxima</name>
    <dbReference type="NCBI Taxonomy" id="52904"/>
    <lineage>
        <taxon>Eukaryota</taxon>
        <taxon>Metazoa</taxon>
        <taxon>Chordata</taxon>
        <taxon>Craniata</taxon>
        <taxon>Vertebrata</taxon>
        <taxon>Euteleostomi</taxon>
        <taxon>Actinopterygii</taxon>
        <taxon>Neopterygii</taxon>
        <taxon>Teleostei</taxon>
        <taxon>Neoteleostei</taxon>
        <taxon>Acanthomorphata</taxon>
        <taxon>Carangaria</taxon>
        <taxon>Pleuronectiformes</taxon>
        <taxon>Pleuronectoidei</taxon>
        <taxon>Scophthalmidae</taxon>
        <taxon>Scophthalmus</taxon>
    </lineage>
</organism>